<proteinExistence type="predicted"/>
<dbReference type="GO" id="GO:0004371">
    <property type="term" value="F:glycerone kinase activity"/>
    <property type="evidence" value="ECO:0007669"/>
    <property type="project" value="InterPro"/>
</dbReference>
<feature type="domain" description="DhaL" evidence="6">
    <location>
        <begin position="375"/>
        <end position="572"/>
    </location>
</feature>
<keyword evidence="4" id="KW-0067">ATP-binding</keyword>
<feature type="region of interest" description="Disordered" evidence="5">
    <location>
        <begin position="332"/>
        <end position="370"/>
    </location>
</feature>
<dbReference type="Gene3D" id="3.40.50.10440">
    <property type="entry name" value="Dihydroxyacetone kinase, domain 1"/>
    <property type="match status" value="1"/>
</dbReference>
<keyword evidence="3 8" id="KW-0418">Kinase</keyword>
<accession>A0A2G1MIY4</accession>
<dbReference type="OrthoDB" id="9806345at2"/>
<dbReference type="GO" id="GO:0005829">
    <property type="term" value="C:cytosol"/>
    <property type="evidence" value="ECO:0007669"/>
    <property type="project" value="TreeGrafter"/>
</dbReference>
<gene>
    <name evidence="8" type="primary">dhaL</name>
    <name evidence="8" type="ORF">CJ301_04605</name>
</gene>
<dbReference type="Pfam" id="PF02734">
    <property type="entry name" value="Dak2"/>
    <property type="match status" value="1"/>
</dbReference>
<dbReference type="Gene3D" id="3.30.1180.20">
    <property type="entry name" value="Dihydroxyacetone kinase, domain 2"/>
    <property type="match status" value="1"/>
</dbReference>
<name>A0A2G1MIY4_9RHOB</name>
<evidence type="ECO:0000259" key="6">
    <source>
        <dbReference type="PROSITE" id="PS51480"/>
    </source>
</evidence>
<evidence type="ECO:0000256" key="5">
    <source>
        <dbReference type="SAM" id="MobiDB-lite"/>
    </source>
</evidence>
<dbReference type="PANTHER" id="PTHR28629">
    <property type="entry name" value="TRIOKINASE/FMN CYCLASE"/>
    <property type="match status" value="1"/>
</dbReference>
<organism evidence="8 9">
    <name type="scientific">Limimaricola cinnabarinus</name>
    <dbReference type="NCBI Taxonomy" id="1125964"/>
    <lineage>
        <taxon>Bacteria</taxon>
        <taxon>Pseudomonadati</taxon>
        <taxon>Pseudomonadota</taxon>
        <taxon>Alphaproteobacteria</taxon>
        <taxon>Rhodobacterales</taxon>
        <taxon>Paracoccaceae</taxon>
        <taxon>Limimaricola</taxon>
    </lineage>
</organism>
<evidence type="ECO:0000256" key="3">
    <source>
        <dbReference type="ARBA" id="ARBA00022777"/>
    </source>
</evidence>
<dbReference type="PANTHER" id="PTHR28629:SF4">
    <property type="entry name" value="TRIOKINASE_FMN CYCLASE"/>
    <property type="match status" value="1"/>
</dbReference>
<dbReference type="SUPFAM" id="SSF82549">
    <property type="entry name" value="DAK1/DegV-like"/>
    <property type="match status" value="1"/>
</dbReference>
<keyword evidence="2" id="KW-0547">Nucleotide-binding</keyword>
<dbReference type="Pfam" id="PF02733">
    <property type="entry name" value="Dak1"/>
    <property type="match status" value="1"/>
</dbReference>
<dbReference type="PROSITE" id="PS51481">
    <property type="entry name" value="DHAK"/>
    <property type="match status" value="1"/>
</dbReference>
<dbReference type="InterPro" id="IPR004007">
    <property type="entry name" value="DhaL_dom"/>
</dbReference>
<dbReference type="InterPro" id="IPR036117">
    <property type="entry name" value="DhaL_dom_sf"/>
</dbReference>
<dbReference type="GO" id="GO:0005524">
    <property type="term" value="F:ATP binding"/>
    <property type="evidence" value="ECO:0007669"/>
    <property type="project" value="UniProtKB-KW"/>
</dbReference>
<dbReference type="InterPro" id="IPR004006">
    <property type="entry name" value="DhaK_dom"/>
</dbReference>
<feature type="domain" description="DhaK" evidence="7">
    <location>
        <begin position="7"/>
        <end position="330"/>
    </location>
</feature>
<dbReference type="NCBIfam" id="TIGR02365">
    <property type="entry name" value="dha_L_ycgS"/>
    <property type="match status" value="1"/>
</dbReference>
<evidence type="ECO:0000256" key="4">
    <source>
        <dbReference type="ARBA" id="ARBA00022840"/>
    </source>
</evidence>
<dbReference type="GO" id="GO:0019563">
    <property type="term" value="P:glycerol catabolic process"/>
    <property type="evidence" value="ECO:0007669"/>
    <property type="project" value="TreeGrafter"/>
</dbReference>
<dbReference type="NCBIfam" id="NF011049">
    <property type="entry name" value="PRK14479.1"/>
    <property type="match status" value="1"/>
</dbReference>
<dbReference type="EMBL" id="NQWH01000006">
    <property type="protein sequence ID" value="PHP28705.1"/>
    <property type="molecule type" value="Genomic_DNA"/>
</dbReference>
<dbReference type="PROSITE" id="PS51480">
    <property type="entry name" value="DHAL"/>
    <property type="match status" value="1"/>
</dbReference>
<evidence type="ECO:0000256" key="1">
    <source>
        <dbReference type="ARBA" id="ARBA00022679"/>
    </source>
</evidence>
<dbReference type="Proteomes" id="UP000221860">
    <property type="component" value="Unassembled WGS sequence"/>
</dbReference>
<dbReference type="InterPro" id="IPR012737">
    <property type="entry name" value="DhaK_L_YcgS"/>
</dbReference>
<evidence type="ECO:0000313" key="9">
    <source>
        <dbReference type="Proteomes" id="UP000221860"/>
    </source>
</evidence>
<dbReference type="AlphaFoldDB" id="A0A2G1MIY4"/>
<dbReference type="Gene3D" id="1.25.40.340">
    <property type="match status" value="1"/>
</dbReference>
<dbReference type="SMART" id="SM01120">
    <property type="entry name" value="Dak2"/>
    <property type="match status" value="1"/>
</dbReference>
<dbReference type="SUPFAM" id="SSF101473">
    <property type="entry name" value="DhaL-like"/>
    <property type="match status" value="1"/>
</dbReference>
<dbReference type="FunFam" id="3.40.50.10440:FF:000001">
    <property type="entry name" value="Dihydroxyacetone kinase, DhaK subunit"/>
    <property type="match status" value="1"/>
</dbReference>
<dbReference type="InterPro" id="IPR050861">
    <property type="entry name" value="Dihydroxyacetone_Kinase"/>
</dbReference>
<sequence length="581" mass="60107">MQRFFNDPDDIVDETVAGFVKAHGDLVCKDPMNPRVVLSRFAPQEGRVGIVTGGGSGHEPAFIGYAGRNMVDAVAVGELFSSPTAQAFADAIRAADGGAGVAVLYGNYAGDNMNVKMARDMVAEDGIEVALVVANDDVCSAPPSERAKRRGVAGEIFMWKIGGARAALGGDLAQVQAAAQKAIDACRSVGVGLGPCTLPAVGHPNFQIAAGTMEVGIGHHGEPGARVEPLKRADDIADDMLRIVLEDQDLKAGTEVAVLVSGLGATPVNELYVLFDRIETGLEGAGLKVHCALVGNYFTSLEMVGATLTVMALDDELKELLDVECASPGMSRSGAPVQPIAATSAPRPRRSGAAKAGATIERAPEAESDPRLDVHAASGIVTDLASVIVANKAYLSEIDGLIGDGDHGINMAKGFGRAAERIAGQNLTLDEALSVLSDVLMTEIGGSMGPLYGFMFGNMARAIEGRQAIDAEGFGVMLRAGLQGVRSTGAAELGDKTLVDCLVPAISAYEATCPDGFENALMAMAQAAEEGRDSTIDMVARLGRASRLGERSRGVLDAGATSCALILTKLADSVATRLSRT</sequence>
<reference evidence="8 9" key="1">
    <citation type="submission" date="2017-08" db="EMBL/GenBank/DDBJ databases">
        <title>Draft Genome Sequence of Loktanella cinnabarina Strain XM1, Isolated from Coastal Surface Water.</title>
        <authorList>
            <person name="Ma R."/>
            <person name="Wang J."/>
            <person name="Wang Q."/>
            <person name="Ma Z."/>
            <person name="Li J."/>
            <person name="Chen L."/>
        </authorList>
    </citation>
    <scope>NUCLEOTIDE SEQUENCE [LARGE SCALE GENOMIC DNA]</scope>
    <source>
        <strain evidence="8 9">XM1</strain>
    </source>
</reference>
<keyword evidence="1" id="KW-0808">Transferase</keyword>
<evidence type="ECO:0000256" key="2">
    <source>
        <dbReference type="ARBA" id="ARBA00022741"/>
    </source>
</evidence>
<keyword evidence="9" id="KW-1185">Reference proteome</keyword>
<comment type="caution">
    <text evidence="8">The sequence shown here is derived from an EMBL/GenBank/DDBJ whole genome shotgun (WGS) entry which is preliminary data.</text>
</comment>
<evidence type="ECO:0000313" key="8">
    <source>
        <dbReference type="EMBL" id="PHP28705.1"/>
    </source>
</evidence>
<evidence type="ECO:0000259" key="7">
    <source>
        <dbReference type="PROSITE" id="PS51481"/>
    </source>
</evidence>
<protein>
    <submittedName>
        <fullName evidence="8">Dihydroxyacetone kinase subunit L</fullName>
    </submittedName>
</protein>
<dbReference type="FunFam" id="1.25.40.340:FF:000002">
    <property type="entry name" value="Dihydroxyacetone kinase, L subunit"/>
    <property type="match status" value="1"/>
</dbReference>